<organism evidence="2 3">
    <name type="scientific">Inhella proteolytica</name>
    <dbReference type="NCBI Taxonomy" id="2795029"/>
    <lineage>
        <taxon>Bacteria</taxon>
        <taxon>Pseudomonadati</taxon>
        <taxon>Pseudomonadota</taxon>
        <taxon>Betaproteobacteria</taxon>
        <taxon>Burkholderiales</taxon>
        <taxon>Sphaerotilaceae</taxon>
        <taxon>Inhella</taxon>
    </lineage>
</organism>
<dbReference type="Proteomes" id="UP000613266">
    <property type="component" value="Unassembled WGS sequence"/>
</dbReference>
<dbReference type="GO" id="GO:0032259">
    <property type="term" value="P:methylation"/>
    <property type="evidence" value="ECO:0007669"/>
    <property type="project" value="UniProtKB-KW"/>
</dbReference>
<dbReference type="GO" id="GO:0008757">
    <property type="term" value="F:S-adenosylmethionine-dependent methyltransferase activity"/>
    <property type="evidence" value="ECO:0007669"/>
    <property type="project" value="InterPro"/>
</dbReference>
<proteinExistence type="predicted"/>
<protein>
    <submittedName>
        <fullName evidence="2">Class I SAM-dependent methyltransferase</fullName>
    </submittedName>
</protein>
<sequence>MDWLQHNRQAWNADAAAGGPWSTPVDEAALARARAGDWQVHLTPKLPVPREWFGDIAGRDLLGLASGGGQQMPLFAAAGARVTSFDFSEGQLGLDAEVCRRAGLPLRCVQGDMRDLSALSDASFDLVFHPASNCFVPDVLPVWRECWRVLRPGGVLLAGFMNPAVYLFDHEVADASGELRVAYRLPYSELELPAEQARRRAQGQPLEFSHSLDTLIGGQLQAGFLLAGLFEDHWFDDSWLYSRHAPICIATRAVKPG</sequence>
<dbReference type="InterPro" id="IPR029063">
    <property type="entry name" value="SAM-dependent_MTases_sf"/>
</dbReference>
<dbReference type="InterPro" id="IPR013216">
    <property type="entry name" value="Methyltransf_11"/>
</dbReference>
<dbReference type="Pfam" id="PF08241">
    <property type="entry name" value="Methyltransf_11"/>
    <property type="match status" value="1"/>
</dbReference>
<evidence type="ECO:0000313" key="3">
    <source>
        <dbReference type="Proteomes" id="UP000613266"/>
    </source>
</evidence>
<dbReference type="EMBL" id="JAEDAK010000016">
    <property type="protein sequence ID" value="MBH9578940.1"/>
    <property type="molecule type" value="Genomic_DNA"/>
</dbReference>
<comment type="caution">
    <text evidence="2">The sequence shown here is derived from an EMBL/GenBank/DDBJ whole genome shotgun (WGS) entry which is preliminary data.</text>
</comment>
<gene>
    <name evidence="2" type="ORF">I7X39_18775</name>
</gene>
<dbReference type="RefSeq" id="WP_198112708.1">
    <property type="nucleotide sequence ID" value="NZ_JAEDAK010000016.1"/>
</dbReference>
<keyword evidence="3" id="KW-1185">Reference proteome</keyword>
<dbReference type="Gene3D" id="3.40.50.150">
    <property type="entry name" value="Vaccinia Virus protein VP39"/>
    <property type="match status" value="1"/>
</dbReference>
<keyword evidence="2" id="KW-0808">Transferase</keyword>
<name>A0A931JA99_9BURK</name>
<evidence type="ECO:0000259" key="1">
    <source>
        <dbReference type="Pfam" id="PF08241"/>
    </source>
</evidence>
<feature type="domain" description="Methyltransferase type 11" evidence="1">
    <location>
        <begin position="63"/>
        <end position="157"/>
    </location>
</feature>
<dbReference type="SUPFAM" id="SSF53335">
    <property type="entry name" value="S-adenosyl-L-methionine-dependent methyltransferases"/>
    <property type="match status" value="1"/>
</dbReference>
<evidence type="ECO:0000313" key="2">
    <source>
        <dbReference type="EMBL" id="MBH9578940.1"/>
    </source>
</evidence>
<dbReference type="AlphaFoldDB" id="A0A931JA99"/>
<dbReference type="CDD" id="cd02440">
    <property type="entry name" value="AdoMet_MTases"/>
    <property type="match status" value="1"/>
</dbReference>
<accession>A0A931JA99</accession>
<keyword evidence="2" id="KW-0489">Methyltransferase</keyword>
<reference evidence="2" key="1">
    <citation type="submission" date="2020-12" db="EMBL/GenBank/DDBJ databases">
        <title>The genome sequence of Inhella sp. 1Y17.</title>
        <authorList>
            <person name="Liu Y."/>
        </authorList>
    </citation>
    <scope>NUCLEOTIDE SEQUENCE</scope>
    <source>
        <strain evidence="2">1Y17</strain>
    </source>
</reference>